<sequence length="128" mass="13899">MDGLKVLIFFGFGWVVGFLPPTGNILTQIRKTSSGGKRRTFARETFGSFGVELAGTERGRVRITKGRDRVVIESVSPCGPGNRFGSITSGRGVLLVAIKRRVVVVAYVRYLRFAVSNRPGRADVPPGC</sequence>
<dbReference type="VEuPathDB" id="VectorBase:AATE009009"/>
<evidence type="ECO:0000313" key="1">
    <source>
        <dbReference type="EnsemblMetazoa" id="AATE009009-PA.1"/>
    </source>
</evidence>
<name>A0A182J0H3_ANOAO</name>
<dbReference type="AlphaFoldDB" id="A0A182J0H3"/>
<organism evidence="1">
    <name type="scientific">Anopheles atroparvus</name>
    <name type="common">European mosquito</name>
    <dbReference type="NCBI Taxonomy" id="41427"/>
    <lineage>
        <taxon>Eukaryota</taxon>
        <taxon>Metazoa</taxon>
        <taxon>Ecdysozoa</taxon>
        <taxon>Arthropoda</taxon>
        <taxon>Hexapoda</taxon>
        <taxon>Insecta</taxon>
        <taxon>Pterygota</taxon>
        <taxon>Neoptera</taxon>
        <taxon>Endopterygota</taxon>
        <taxon>Diptera</taxon>
        <taxon>Nematocera</taxon>
        <taxon>Culicoidea</taxon>
        <taxon>Culicidae</taxon>
        <taxon>Anophelinae</taxon>
        <taxon>Anopheles</taxon>
    </lineage>
</organism>
<accession>A0A182J0H3</accession>
<proteinExistence type="predicted"/>
<dbReference type="EnsemblMetazoa" id="AATE009009-RA">
    <property type="protein sequence ID" value="AATE009009-PA.1"/>
    <property type="gene ID" value="AATE009009"/>
</dbReference>
<reference evidence="1" key="1">
    <citation type="submission" date="2022-08" db="UniProtKB">
        <authorList>
            <consortium name="EnsemblMetazoa"/>
        </authorList>
    </citation>
    <scope>IDENTIFICATION</scope>
    <source>
        <strain evidence="1">EBRO</strain>
    </source>
</reference>
<protein>
    <submittedName>
        <fullName evidence="1">Uncharacterized protein</fullName>
    </submittedName>
</protein>